<dbReference type="PANTHER" id="PTHR11373">
    <property type="entry name" value="DEOXYNUCLEOSIDE TRIPHOSPHATE TRIPHOSPHOHYDROLASE"/>
    <property type="match status" value="1"/>
</dbReference>
<comment type="caution">
    <text evidence="3">The sequence shown here is derived from an EMBL/GenBank/DDBJ whole genome shotgun (WGS) entry which is preliminary data.</text>
</comment>
<keyword evidence="4" id="KW-1185">Reference proteome</keyword>
<dbReference type="InterPro" id="IPR027432">
    <property type="entry name" value="dGTP_triphosphohydrolase_C"/>
</dbReference>
<sequence length="473" mass="54316">MEFSDNLLLPLRQQQSTIPGRSPIEEFYSDKSRIIYSSSFRRLQQKAQVFSLEPNSNVRTRLTHSLEVADIGRTLANRIGNELYEKGIIKDSAYISQIVAIVENACLLHDIGNPPFGHFGEAAIKDWANKNLKKYACDAGIGAAAVDCVLCDFLEFDGNPQGLRIVTRLHCERDRYGLNLTYPTLLCGIKYPRKTGDKPEYATQKKAGYFLSENDTVRCIIDSMGLEADKKYPLAYIMEAADDISYCLSDISDGIEKGILSIEGFLDSLNEEWSKEYSEEFPLELPTPHTNYFNMISVKWSRAMVDETVKYYVDHFEEYLCGEKKDILSNCNCGKAFETIKLVSRKKLYRSIEAERIELSGYSVITGLLDRFGELLKLRRNQFEWLTDEKQSPQDKGIDLQWRIYNRLSPRMIKSYKMQIDEYKSSSFASRYGLSPNDIEWWLRAHMIIDHISGMTDGYALELYKILMGAIRI</sequence>
<dbReference type="SMART" id="SM00471">
    <property type="entry name" value="HDc"/>
    <property type="match status" value="1"/>
</dbReference>
<dbReference type="InterPro" id="IPR006674">
    <property type="entry name" value="HD_domain"/>
</dbReference>
<accession>A0AA43RK88</accession>
<evidence type="ECO:0000259" key="2">
    <source>
        <dbReference type="PROSITE" id="PS51831"/>
    </source>
</evidence>
<name>A0AA43RK88_9ACTN</name>
<dbReference type="EMBL" id="JAUMVS010000148">
    <property type="protein sequence ID" value="MDO4842356.1"/>
    <property type="molecule type" value="Genomic_DNA"/>
</dbReference>
<evidence type="ECO:0000313" key="3">
    <source>
        <dbReference type="EMBL" id="MDO4842356.1"/>
    </source>
</evidence>
<dbReference type="CDD" id="cd00077">
    <property type="entry name" value="HDc"/>
    <property type="match status" value="1"/>
</dbReference>
<dbReference type="Gene3D" id="1.10.3210.10">
    <property type="entry name" value="Hypothetical protein af1432"/>
    <property type="match status" value="1"/>
</dbReference>
<dbReference type="PANTHER" id="PTHR11373:SF32">
    <property type="entry name" value="DEOXYGUANOSINETRIPHOSPHATE TRIPHOSPHOHYDROLASE"/>
    <property type="match status" value="1"/>
</dbReference>
<evidence type="ECO:0000256" key="1">
    <source>
        <dbReference type="ARBA" id="ARBA00022801"/>
    </source>
</evidence>
<reference evidence="3" key="1">
    <citation type="submission" date="2023-07" db="EMBL/GenBank/DDBJ databases">
        <title>Between Cages and Wild: Unraveling the Impact of Captivity on Animal Microbiomes and Antimicrobial Resistance.</title>
        <authorList>
            <person name="Schmartz G.P."/>
            <person name="Rehner J."/>
            <person name="Schuff M.J."/>
            <person name="Becker S.L."/>
            <person name="Kravczyk M."/>
            <person name="Gurevich A."/>
            <person name="Francke R."/>
            <person name="Mueller R."/>
            <person name="Keller V."/>
            <person name="Keller A."/>
        </authorList>
    </citation>
    <scope>NUCLEOTIDE SEQUENCE</scope>
    <source>
        <strain evidence="3">S12M_St_49</strain>
    </source>
</reference>
<organism evidence="3 4">
    <name type="scientific">Phoenicibacter congonensis</name>
    <dbReference type="NCBI Taxonomy" id="1944646"/>
    <lineage>
        <taxon>Bacteria</taxon>
        <taxon>Bacillati</taxon>
        <taxon>Actinomycetota</taxon>
        <taxon>Coriobacteriia</taxon>
        <taxon>Eggerthellales</taxon>
        <taxon>Eggerthellaceae</taxon>
        <taxon>Phoenicibacter</taxon>
    </lineage>
</organism>
<dbReference type="PROSITE" id="PS51831">
    <property type="entry name" value="HD"/>
    <property type="match status" value="1"/>
</dbReference>
<keyword evidence="1" id="KW-0378">Hydrolase</keyword>
<dbReference type="SUPFAM" id="SSF109604">
    <property type="entry name" value="HD-domain/PDEase-like"/>
    <property type="match status" value="1"/>
</dbReference>
<evidence type="ECO:0000313" key="4">
    <source>
        <dbReference type="Proteomes" id="UP001168575"/>
    </source>
</evidence>
<dbReference type="Gene3D" id="1.10.3550.10">
    <property type="entry name" value="eoxyguanosinetriphosphate triphosphohydrolase domain-like"/>
    <property type="match status" value="1"/>
</dbReference>
<dbReference type="GO" id="GO:0006203">
    <property type="term" value="P:dGTP catabolic process"/>
    <property type="evidence" value="ECO:0007669"/>
    <property type="project" value="TreeGrafter"/>
</dbReference>
<gene>
    <name evidence="3" type="primary">dgt</name>
    <name evidence="3" type="ORF">Q3982_06750</name>
</gene>
<dbReference type="InterPro" id="IPR023293">
    <property type="entry name" value="dGTP_triP_hydro_central_sf"/>
</dbReference>
<dbReference type="Proteomes" id="UP001168575">
    <property type="component" value="Unassembled WGS sequence"/>
</dbReference>
<proteinExistence type="predicted"/>
<dbReference type="Gene3D" id="1.10.3410.10">
    <property type="entry name" value="putative deoxyguanosinetriphosphate triphosphohydrolase like domain"/>
    <property type="match status" value="1"/>
</dbReference>
<dbReference type="AlphaFoldDB" id="A0AA43RK88"/>
<feature type="domain" description="HD" evidence="2">
    <location>
        <begin position="61"/>
        <end position="247"/>
    </location>
</feature>
<dbReference type="Pfam" id="PF01966">
    <property type="entry name" value="HD"/>
    <property type="match status" value="1"/>
</dbReference>
<dbReference type="NCBIfam" id="TIGR01353">
    <property type="entry name" value="dGTP_triPase"/>
    <property type="match status" value="1"/>
</dbReference>
<protein>
    <submittedName>
        <fullName evidence="3">DNTP triphosphohydrolase</fullName>
    </submittedName>
</protein>
<dbReference type="InterPro" id="IPR006261">
    <property type="entry name" value="dGTPase"/>
</dbReference>
<dbReference type="InterPro" id="IPR050135">
    <property type="entry name" value="dGTPase-like"/>
</dbReference>
<dbReference type="InterPro" id="IPR003607">
    <property type="entry name" value="HD/PDEase_dom"/>
</dbReference>
<dbReference type="GO" id="GO:0008832">
    <property type="term" value="F:dGTPase activity"/>
    <property type="evidence" value="ECO:0007669"/>
    <property type="project" value="TreeGrafter"/>
</dbReference>